<reference evidence="3 4" key="1">
    <citation type="journal article" date="2017" name="Int. J. Syst. Evol. Microbiol.">
        <title>Desulfovibrio senegalensis sp. nov., a mesophilic sulfate reducer isolated from marine sediment.</title>
        <authorList>
            <person name="Thioye A."/>
            <person name="Gam Z.B.A."/>
            <person name="Mbengue M."/>
            <person name="Cayol J.L."/>
            <person name="Joseph-Bartoli M."/>
            <person name="Toure-Kane C."/>
            <person name="Labat M."/>
        </authorList>
    </citation>
    <scope>NUCLEOTIDE SEQUENCE [LARGE SCALE GENOMIC DNA]</scope>
    <source>
        <strain evidence="3 4">DSM 101509</strain>
    </source>
</reference>
<organism evidence="3 4">
    <name type="scientific">Pseudodesulfovibrio senegalensis</name>
    <dbReference type="NCBI Taxonomy" id="1721087"/>
    <lineage>
        <taxon>Bacteria</taxon>
        <taxon>Pseudomonadati</taxon>
        <taxon>Thermodesulfobacteriota</taxon>
        <taxon>Desulfovibrionia</taxon>
        <taxon>Desulfovibrionales</taxon>
        <taxon>Desulfovibrionaceae</taxon>
    </lineage>
</organism>
<dbReference type="OrthoDB" id="9793251at2"/>
<proteinExistence type="predicted"/>
<dbReference type="PANTHER" id="PTHR35812:SF1">
    <property type="entry name" value="LIPOPROTEIN"/>
    <property type="match status" value="1"/>
</dbReference>
<protein>
    <submittedName>
        <fullName evidence="3">DUF1566 domain-containing protein</fullName>
    </submittedName>
</protein>
<name>A0A6N6N123_9BACT</name>
<dbReference type="EMBL" id="WAIE01000004">
    <property type="protein sequence ID" value="KAB1441567.1"/>
    <property type="molecule type" value="Genomic_DNA"/>
</dbReference>
<dbReference type="AlphaFoldDB" id="A0A6N6N123"/>
<dbReference type="PANTHER" id="PTHR35812">
    <property type="entry name" value="LIPOPROTEIN"/>
    <property type="match status" value="1"/>
</dbReference>
<accession>A0A6N6N123</accession>
<dbReference type="InterPro" id="IPR011460">
    <property type="entry name" value="Lcl_C"/>
</dbReference>
<keyword evidence="4" id="KW-1185">Reference proteome</keyword>
<sequence length="335" mass="37714">MTQRAGHVLETGANECYDVLGNRMDCRDSGQDAARRDSVSTDPDRFRPQGETVHDTLTGLHWPRRADVFTYPLSWPETLNEVARLNKTNYLGHHDWRLPNRRELRSLISHGAKNPALPESHPFHNVFLGWYWTSTTSAMATAYAWRVQMQGGRMFYGKKTDPGMGWPVRGESIVLPRTGQTNCHDVSGNTMDCEGCLQDGALQTGAPWPEPRFTTREFGIVDRLTRLVWHASADLAGPAHWQDALNAVQKLNRDSDIVWRLPDINELESLVDASQSSPALPSGHPFARTAEAYWSSTTSFYETDWAYVLYMHKGAVGVGFKQKPEFNCWPVAGPL</sequence>
<feature type="domain" description="Lcl C-terminal" evidence="2">
    <location>
        <begin position="51"/>
        <end position="169"/>
    </location>
</feature>
<evidence type="ECO:0000256" key="1">
    <source>
        <dbReference type="SAM" id="MobiDB-lite"/>
    </source>
</evidence>
<dbReference type="Proteomes" id="UP000438699">
    <property type="component" value="Unassembled WGS sequence"/>
</dbReference>
<feature type="domain" description="Lcl C-terminal" evidence="2">
    <location>
        <begin position="220"/>
        <end position="331"/>
    </location>
</feature>
<dbReference type="Pfam" id="PF07603">
    <property type="entry name" value="Lcl_C"/>
    <property type="match status" value="2"/>
</dbReference>
<evidence type="ECO:0000259" key="2">
    <source>
        <dbReference type="Pfam" id="PF07603"/>
    </source>
</evidence>
<evidence type="ECO:0000313" key="4">
    <source>
        <dbReference type="Proteomes" id="UP000438699"/>
    </source>
</evidence>
<feature type="region of interest" description="Disordered" evidence="1">
    <location>
        <begin position="28"/>
        <end position="51"/>
    </location>
</feature>
<comment type="caution">
    <text evidence="3">The sequence shown here is derived from an EMBL/GenBank/DDBJ whole genome shotgun (WGS) entry which is preliminary data.</text>
</comment>
<gene>
    <name evidence="3" type="ORF">F8A88_11320</name>
</gene>
<evidence type="ECO:0000313" key="3">
    <source>
        <dbReference type="EMBL" id="KAB1441567.1"/>
    </source>
</evidence>